<gene>
    <name evidence="2" type="ORF">GCM10011514_37880</name>
</gene>
<feature type="transmembrane region" description="Helical" evidence="1">
    <location>
        <begin position="228"/>
        <end position="252"/>
    </location>
</feature>
<keyword evidence="1" id="KW-0812">Transmembrane</keyword>
<protein>
    <recommendedName>
        <fullName evidence="4">DUF3147 family protein</fullName>
    </recommendedName>
</protein>
<reference evidence="2" key="1">
    <citation type="journal article" date="2014" name="Int. J. Syst. Evol. Microbiol.">
        <title>Complete genome sequence of Corynebacterium casei LMG S-19264T (=DSM 44701T), isolated from a smear-ripened cheese.</title>
        <authorList>
            <consortium name="US DOE Joint Genome Institute (JGI-PGF)"/>
            <person name="Walter F."/>
            <person name="Albersmeier A."/>
            <person name="Kalinowski J."/>
            <person name="Ruckert C."/>
        </authorList>
    </citation>
    <scope>NUCLEOTIDE SEQUENCE</scope>
    <source>
        <strain evidence="2">CGMCC 1.15958</strain>
    </source>
</reference>
<dbReference type="AlphaFoldDB" id="A0A916Z1L5"/>
<evidence type="ECO:0000313" key="2">
    <source>
        <dbReference type="EMBL" id="GGD70222.1"/>
    </source>
</evidence>
<reference evidence="2" key="2">
    <citation type="submission" date="2020-09" db="EMBL/GenBank/DDBJ databases">
        <authorList>
            <person name="Sun Q."/>
            <person name="Zhou Y."/>
        </authorList>
    </citation>
    <scope>NUCLEOTIDE SEQUENCE</scope>
    <source>
        <strain evidence="2">CGMCC 1.15958</strain>
    </source>
</reference>
<accession>A0A916Z1L5</accession>
<feature type="transmembrane region" description="Helical" evidence="1">
    <location>
        <begin position="29"/>
        <end position="49"/>
    </location>
</feature>
<dbReference type="EMBL" id="BMKK01000008">
    <property type="protein sequence ID" value="GGD70222.1"/>
    <property type="molecule type" value="Genomic_DNA"/>
</dbReference>
<feature type="transmembrane region" description="Helical" evidence="1">
    <location>
        <begin position="148"/>
        <end position="166"/>
    </location>
</feature>
<comment type="caution">
    <text evidence="2">The sequence shown here is derived from an EMBL/GenBank/DDBJ whole genome shotgun (WGS) entry which is preliminary data.</text>
</comment>
<organism evidence="2 3">
    <name type="scientific">Emticicia aquatilis</name>
    <dbReference type="NCBI Taxonomy" id="1537369"/>
    <lineage>
        <taxon>Bacteria</taxon>
        <taxon>Pseudomonadati</taxon>
        <taxon>Bacteroidota</taxon>
        <taxon>Cytophagia</taxon>
        <taxon>Cytophagales</taxon>
        <taxon>Leadbetterellaceae</taxon>
        <taxon>Emticicia</taxon>
    </lineage>
</organism>
<feature type="transmembrane region" description="Helical" evidence="1">
    <location>
        <begin position="55"/>
        <end position="79"/>
    </location>
</feature>
<keyword evidence="1" id="KW-0472">Membrane</keyword>
<keyword evidence="3" id="KW-1185">Reference proteome</keyword>
<evidence type="ECO:0000313" key="3">
    <source>
        <dbReference type="Proteomes" id="UP000609064"/>
    </source>
</evidence>
<feature type="transmembrane region" description="Helical" evidence="1">
    <location>
        <begin position="86"/>
        <end position="104"/>
    </location>
</feature>
<evidence type="ECO:0008006" key="4">
    <source>
        <dbReference type="Google" id="ProtNLM"/>
    </source>
</evidence>
<feature type="transmembrane region" description="Helical" evidence="1">
    <location>
        <begin position="172"/>
        <end position="190"/>
    </location>
</feature>
<feature type="transmembrane region" description="Helical" evidence="1">
    <location>
        <begin position="202"/>
        <end position="222"/>
    </location>
</feature>
<keyword evidence="1" id="KW-1133">Transmembrane helix</keyword>
<evidence type="ECO:0000256" key="1">
    <source>
        <dbReference type="SAM" id="Phobius"/>
    </source>
</evidence>
<feature type="transmembrane region" description="Helical" evidence="1">
    <location>
        <begin position="116"/>
        <end position="136"/>
    </location>
</feature>
<name>A0A916Z1L5_9BACT</name>
<dbReference type="Proteomes" id="UP000609064">
    <property type="component" value="Unassembled WGS sequence"/>
</dbReference>
<sequence length="256" mass="28152">MNTLLIKIIMMPLVIGGVTIASKKWGNLVGGMIASMPWIAGPIMLFFTLEQGVDFAVNSVKGIMMGVVGVLAFCFAYIYSALKSKWYVSLLLAYLAFVGTTVLLKMFENFIGLDGWFIFAVVLSLLGLIVFPKLDAKTNTGQNLKYDIYFRMVIITVFVALITYLAKILGPTWSGILTPFPIITAILAAFTHYTQGAYGTSIILRGMLTGFIGFATFLYLQARLLPHFPIATAFAIGFVANLILNLVMRALVKRFV</sequence>
<proteinExistence type="predicted"/>